<sequence length="153" mass="17917">MCLERSKYEKQLSFRLRMKWNPFCDHAPEDVGLKPERSNMGKVATRRYLRQKQRRARLTKVPRTILETTKEALRQPSDRSPSEARGYTRHPGAMAPPNTTQYLMDIVYEAVNMDAQSNPEGLYTAFDSCSERCLYFQQKDFEELFSANQQLLD</sequence>
<evidence type="ECO:0000256" key="1">
    <source>
        <dbReference type="SAM" id="MobiDB-lite"/>
    </source>
</evidence>
<dbReference type="Proteomes" id="UP000516260">
    <property type="component" value="Chromosome 22"/>
</dbReference>
<accession>A0A4Z2BG72</accession>
<name>A0A4Z2BG72_9TELE</name>
<reference evidence="2 3" key="1">
    <citation type="submission" date="2019-04" db="EMBL/GenBank/DDBJ databases">
        <title>The sequence and de novo assembly of Takifugu bimaculatus genome using PacBio and Hi-C technologies.</title>
        <authorList>
            <person name="Xu P."/>
            <person name="Liu B."/>
            <person name="Zhou Z."/>
        </authorList>
    </citation>
    <scope>NUCLEOTIDE SEQUENCE [LARGE SCALE GENOMIC DNA]</scope>
    <source>
        <strain evidence="2">TB-2018</strain>
        <tissue evidence="2">Muscle</tissue>
    </source>
</reference>
<gene>
    <name evidence="2" type="ORF">fugu_019734</name>
</gene>
<feature type="region of interest" description="Disordered" evidence="1">
    <location>
        <begin position="67"/>
        <end position="98"/>
    </location>
</feature>
<proteinExistence type="predicted"/>
<keyword evidence="3" id="KW-1185">Reference proteome</keyword>
<evidence type="ECO:0000313" key="3">
    <source>
        <dbReference type="Proteomes" id="UP000516260"/>
    </source>
</evidence>
<dbReference type="EMBL" id="SWLE01000015">
    <property type="protein sequence ID" value="TNM91354.1"/>
    <property type="molecule type" value="Genomic_DNA"/>
</dbReference>
<evidence type="ECO:0000313" key="2">
    <source>
        <dbReference type="EMBL" id="TNM91354.1"/>
    </source>
</evidence>
<organism evidence="2 3">
    <name type="scientific">Takifugu bimaculatus</name>
    <dbReference type="NCBI Taxonomy" id="433685"/>
    <lineage>
        <taxon>Eukaryota</taxon>
        <taxon>Metazoa</taxon>
        <taxon>Chordata</taxon>
        <taxon>Craniata</taxon>
        <taxon>Vertebrata</taxon>
        <taxon>Euteleostomi</taxon>
        <taxon>Actinopterygii</taxon>
        <taxon>Neopterygii</taxon>
        <taxon>Teleostei</taxon>
        <taxon>Neoteleostei</taxon>
        <taxon>Acanthomorphata</taxon>
        <taxon>Eupercaria</taxon>
        <taxon>Tetraodontiformes</taxon>
        <taxon>Tetradontoidea</taxon>
        <taxon>Tetraodontidae</taxon>
        <taxon>Takifugu</taxon>
    </lineage>
</organism>
<comment type="caution">
    <text evidence="2">The sequence shown here is derived from an EMBL/GenBank/DDBJ whole genome shotgun (WGS) entry which is preliminary data.</text>
</comment>
<feature type="compositionally biased region" description="Basic and acidic residues" evidence="1">
    <location>
        <begin position="68"/>
        <end position="82"/>
    </location>
</feature>
<dbReference type="AlphaFoldDB" id="A0A4Z2BG72"/>
<protein>
    <submittedName>
        <fullName evidence="2">Uncharacterized protein</fullName>
    </submittedName>
</protein>